<dbReference type="InterPro" id="IPR029058">
    <property type="entry name" value="AB_hydrolase_fold"/>
</dbReference>
<dbReference type="SUPFAM" id="SSF53474">
    <property type="entry name" value="alpha/beta-Hydrolases"/>
    <property type="match status" value="1"/>
</dbReference>
<dbReference type="Proteomes" id="UP000001876">
    <property type="component" value="Unassembled WGS sequence"/>
</dbReference>
<name>C1N365_MICPC</name>
<dbReference type="EMBL" id="GG663746">
    <property type="protein sequence ID" value="EEH53146.1"/>
    <property type="molecule type" value="Genomic_DNA"/>
</dbReference>
<keyword evidence="1" id="KW-0175">Coiled coil</keyword>
<proteinExistence type="predicted"/>
<dbReference type="STRING" id="564608.C1N365"/>
<dbReference type="AlphaFoldDB" id="C1N365"/>
<protein>
    <submittedName>
        <fullName evidence="3">Predicted protein</fullName>
    </submittedName>
</protein>
<accession>C1N365</accession>
<feature type="region of interest" description="Disordered" evidence="2">
    <location>
        <begin position="169"/>
        <end position="193"/>
    </location>
</feature>
<organism evidence="4">
    <name type="scientific">Micromonas pusilla (strain CCMP1545)</name>
    <name type="common">Picoplanktonic green alga</name>
    <dbReference type="NCBI Taxonomy" id="564608"/>
    <lineage>
        <taxon>Eukaryota</taxon>
        <taxon>Viridiplantae</taxon>
        <taxon>Chlorophyta</taxon>
        <taxon>Mamiellophyceae</taxon>
        <taxon>Mamiellales</taxon>
        <taxon>Mamiellaceae</taxon>
        <taxon>Micromonas</taxon>
    </lineage>
</organism>
<evidence type="ECO:0000256" key="1">
    <source>
        <dbReference type="SAM" id="Coils"/>
    </source>
</evidence>
<reference evidence="3 4" key="1">
    <citation type="journal article" date="2009" name="Science">
        <title>Green evolution and dynamic adaptations revealed by genomes of the marine picoeukaryotes Micromonas.</title>
        <authorList>
            <person name="Worden A.Z."/>
            <person name="Lee J.H."/>
            <person name="Mock T."/>
            <person name="Rouze P."/>
            <person name="Simmons M.P."/>
            <person name="Aerts A.L."/>
            <person name="Allen A.E."/>
            <person name="Cuvelier M.L."/>
            <person name="Derelle E."/>
            <person name="Everett M.V."/>
            <person name="Foulon E."/>
            <person name="Grimwood J."/>
            <person name="Gundlach H."/>
            <person name="Henrissat B."/>
            <person name="Napoli C."/>
            <person name="McDonald S.M."/>
            <person name="Parker M.S."/>
            <person name="Rombauts S."/>
            <person name="Salamov A."/>
            <person name="Von Dassow P."/>
            <person name="Badger J.H."/>
            <person name="Coutinho P.M."/>
            <person name="Demir E."/>
            <person name="Dubchak I."/>
            <person name="Gentemann C."/>
            <person name="Eikrem W."/>
            <person name="Gready J.E."/>
            <person name="John U."/>
            <person name="Lanier W."/>
            <person name="Lindquist E.A."/>
            <person name="Lucas S."/>
            <person name="Mayer K.F."/>
            <person name="Moreau H."/>
            <person name="Not F."/>
            <person name="Otillar R."/>
            <person name="Panaud O."/>
            <person name="Pangilinan J."/>
            <person name="Paulsen I."/>
            <person name="Piegu B."/>
            <person name="Poliakov A."/>
            <person name="Robbens S."/>
            <person name="Schmutz J."/>
            <person name="Toulza E."/>
            <person name="Wyss T."/>
            <person name="Zelensky A."/>
            <person name="Zhou K."/>
            <person name="Armbrust E.V."/>
            <person name="Bhattacharya D."/>
            <person name="Goodenough U.W."/>
            <person name="Van de Peer Y."/>
            <person name="Grigoriev I.V."/>
        </authorList>
    </citation>
    <scope>NUCLEOTIDE SEQUENCE [LARGE SCALE GENOMIC DNA]</scope>
    <source>
        <strain evidence="3 4">CCMP1545</strain>
    </source>
</reference>
<feature type="compositionally biased region" description="Basic and acidic residues" evidence="2">
    <location>
        <begin position="169"/>
        <end position="179"/>
    </location>
</feature>
<evidence type="ECO:0000256" key="2">
    <source>
        <dbReference type="SAM" id="MobiDB-lite"/>
    </source>
</evidence>
<dbReference type="GeneID" id="9687767"/>
<gene>
    <name evidence="3" type="ORF">MICPUCDRAFT_52054</name>
</gene>
<evidence type="ECO:0000313" key="4">
    <source>
        <dbReference type="Proteomes" id="UP000001876"/>
    </source>
</evidence>
<dbReference type="RefSeq" id="XP_003062327.1">
    <property type="nucleotide sequence ID" value="XM_003062281.1"/>
</dbReference>
<dbReference type="Gene3D" id="3.40.50.1820">
    <property type="entry name" value="alpha/beta hydrolase"/>
    <property type="match status" value="1"/>
</dbReference>
<feature type="compositionally biased region" description="Low complexity" evidence="2">
    <location>
        <begin position="180"/>
        <end position="193"/>
    </location>
</feature>
<feature type="coiled-coil region" evidence="1">
    <location>
        <begin position="27"/>
        <end position="58"/>
    </location>
</feature>
<keyword evidence="4" id="KW-1185">Reference proteome</keyword>
<dbReference type="KEGG" id="mpp:MICPUCDRAFT_52054"/>
<evidence type="ECO:0000313" key="3">
    <source>
        <dbReference type="EMBL" id="EEH53146.1"/>
    </source>
</evidence>
<sequence>MAVLNDDDYLDVETIIAGRDKATESAAKKYRERAAAAAAAAANAAERAYKDATRAEKEREPLVRVVPGPPIGDLAGDGPAAMAGMARSSSSATATANATTAERIETPPGRFPPTFLIAGCADVTVPWFESAEFHWALHDADVPSRVLLYLKENHVGFVLDWRPKPGASIRDEKADRDGDAAAAGASASASAPAAGETAPVALSAVGMGERASGGASGGGNGVAGGGIDDLGDHHRDILRLVKG</sequence>